<dbReference type="GO" id="GO:0004783">
    <property type="term" value="F:sulfite reductase (NADPH) activity"/>
    <property type="evidence" value="ECO:0007669"/>
    <property type="project" value="UniProtKB-EC"/>
</dbReference>
<dbReference type="InParanoid" id="A0A409WME8"/>
<keyword evidence="12" id="KW-0408">Iron</keyword>
<keyword evidence="9" id="KW-0479">Metal-binding</keyword>
<dbReference type="PROSITE" id="PS00365">
    <property type="entry name" value="NIR_SIR"/>
    <property type="match status" value="1"/>
</dbReference>
<organism evidence="17 18">
    <name type="scientific">Psilocybe cyanescens</name>
    <dbReference type="NCBI Taxonomy" id="93625"/>
    <lineage>
        <taxon>Eukaryota</taxon>
        <taxon>Fungi</taxon>
        <taxon>Dikarya</taxon>
        <taxon>Basidiomycota</taxon>
        <taxon>Agaricomycotina</taxon>
        <taxon>Agaricomycetes</taxon>
        <taxon>Agaricomycetidae</taxon>
        <taxon>Agaricales</taxon>
        <taxon>Agaricineae</taxon>
        <taxon>Strophariaceae</taxon>
        <taxon>Psilocybe</taxon>
    </lineage>
</organism>
<evidence type="ECO:0000256" key="11">
    <source>
        <dbReference type="ARBA" id="ARBA00023002"/>
    </source>
</evidence>
<evidence type="ECO:0000256" key="14">
    <source>
        <dbReference type="ARBA" id="ARBA00023192"/>
    </source>
</evidence>
<dbReference type="FunFam" id="3.30.413.10:FF:000003">
    <property type="entry name" value="Sulfite reductase [NADPH] hemoprotein beta-component"/>
    <property type="match status" value="1"/>
</dbReference>
<evidence type="ECO:0000256" key="5">
    <source>
        <dbReference type="ARBA" id="ARBA00012604"/>
    </source>
</evidence>
<evidence type="ECO:0000256" key="15">
    <source>
        <dbReference type="ARBA" id="ARBA00052219"/>
    </source>
</evidence>
<sequence>MASNLGSVPVVARIAYLTADVVVDSLPPAPLVSEFAQKYNTLFRTSTHKARVISSPFGADSASTLLRYTANLTSFTASASSQVLTRLVLQLGEISTLPIVLHLAVQDDLSDVLLLRSAVPFFLLSTTAQQAHDNALLAARLARLERKAVVHAFYNYVPQETPEEVPEEKIYSFLVAGKRPTTPRTGNGHVTPMNGQANGHYTNGHLTNGHSTNGNVQAQSSENAELFKDYEAAALETLSLVRRPLRPWTSRGSSEPHTVFLILGKADFPSDINGVSFLSLSLVNPLPYSRLLHDIPPSATRVVVLEQVYRWHSKWTPLYLDIVTALQQRSSEQEFIVQSAILGDSTQVELPDILKFIQWCTDSPSSSLVLGPIPKIVSITDTLPHVPKHEAAYTKILAHLFNERLEIANSPHLVASQGEIATTPEYALGRVRGQLDSRAALIDSVQELLQDGRLDEDLHSLLSKWILSKDDAIKSRSLSKKIVESLESKPLGHPAANRILALREFFPARSRWIIGSDAWSYDLGSSGLHHAIASGLNINILILDTLPYSSRNNVDPHRRKHDVGLYAMNHGDVFVASVAVFSSYAQVLQAFAEADQFNGPSVVLAYLPYQSEDVSALEILKETKLAVDTGYWPLYRWNPSKEQAGKEPFSLDSDAVKNDLKVFLDRQNHLSQLVRSTPQMAADLVSSLGETVKEARKKRAQEAYNTLLNALDSPPLLILYASDGGAAEKKAKRLANRAKARGLSTTIATLDSYTLQTLAEEEHVVFITSTAGQGEPPQNGRTFFKALNAAALAGDQLLTKVRYSVFAMGDSHYWPRPEDAHYYNKPGKDVDARLEKLGAERIVDIGLGDDQDADGSETGYKVWEPLVWKALGVDSIEVTEAEPEPITNEHIKAASGYLRGTIAEGLEDFSTGALAPSDGQLTKFHGIYQQDDRDIREEREAQGVEPAFSFMIRVRMPGGVCQPHQWLQMDQIADEHGCGTFKITTRSTFQFHGVIKRHLKPAIQDINRVLLDTLAACGDVNRNVICSSIPTMSKLHAQVFDFSKEVSEHLIPRTTAYHEIWLDKKLVAGEALKDFEPLYGEFYLPRKACTITFYILSRFLIARVQFKIAVAVPPTNDVDVFANDLGFIAIVGEDGELQGFNVSIGGGMGVTHGNKKTYPRAGSIIGFCTPEQGKYVAEKVMLVQRDNGNRADRKNARLKYTIDRMGLDVYKAEVEKLLGYKLEPERPYTFDRNIDDFGWHTGSDGKHHFTVFIENGRIQDEPGRDFKTGLREIAKMHKGTFRLTANQHLLVSDVADGDLDKIKELLRRYKLDNLDFSGLRLSSSACVAFPTCGLAMAESERYLPILIDKVEKICEENGLRHDSIVMRMTGCPNGCARPYLAEIAFVGKAPGNYSMLLGGGYYGQRLNKIYRESVTEPEILAILEPMIRRYALERLEGERFGDFTIRAGYIAPTTEGRLWYENSGGEGVNKEGAALVAAAA</sequence>
<dbReference type="EMBL" id="NHYD01003368">
    <property type="protein sequence ID" value="PPQ79662.1"/>
    <property type="molecule type" value="Genomic_DNA"/>
</dbReference>
<evidence type="ECO:0000256" key="1">
    <source>
        <dbReference type="ARBA" id="ARBA00001929"/>
    </source>
</evidence>
<dbReference type="GO" id="GO:0050311">
    <property type="term" value="F:sulfite reductase (ferredoxin) activity"/>
    <property type="evidence" value="ECO:0007669"/>
    <property type="project" value="TreeGrafter"/>
</dbReference>
<dbReference type="GO" id="GO:0051539">
    <property type="term" value="F:4 iron, 4 sulfur cluster binding"/>
    <property type="evidence" value="ECO:0007669"/>
    <property type="project" value="UniProtKB-KW"/>
</dbReference>
<evidence type="ECO:0000256" key="3">
    <source>
        <dbReference type="ARBA" id="ARBA00004774"/>
    </source>
</evidence>
<dbReference type="Pfam" id="PF00258">
    <property type="entry name" value="Flavodoxin_1"/>
    <property type="match status" value="1"/>
</dbReference>
<comment type="pathway">
    <text evidence="3">Sulfur metabolism; hydrogen sulfide biosynthesis; hydrogen sulfide from sulfite (NADPH route): step 1/1.</text>
</comment>
<dbReference type="Gene3D" id="3.30.413.10">
    <property type="entry name" value="Sulfite Reductase Hemoprotein, domain 1"/>
    <property type="match status" value="2"/>
</dbReference>
<keyword evidence="13" id="KW-0411">Iron-sulfur</keyword>
<comment type="similarity">
    <text evidence="4">Belongs to the nitrite and sulfite reductase 4Fe-4S domain family.</text>
</comment>
<dbReference type="GO" id="GO:0010181">
    <property type="term" value="F:FMN binding"/>
    <property type="evidence" value="ECO:0007669"/>
    <property type="project" value="InterPro"/>
</dbReference>
<evidence type="ECO:0000256" key="9">
    <source>
        <dbReference type="ARBA" id="ARBA00022723"/>
    </source>
</evidence>
<dbReference type="NCBIfam" id="NF010029">
    <property type="entry name" value="PRK13504.1"/>
    <property type="match status" value="1"/>
</dbReference>
<keyword evidence="18" id="KW-1185">Reference proteome</keyword>
<evidence type="ECO:0000256" key="8">
    <source>
        <dbReference type="ARBA" id="ARBA00022617"/>
    </source>
</evidence>
<dbReference type="GO" id="GO:0050661">
    <property type="term" value="F:NADP binding"/>
    <property type="evidence" value="ECO:0007669"/>
    <property type="project" value="InterPro"/>
</dbReference>
<dbReference type="InterPro" id="IPR001094">
    <property type="entry name" value="Flavdoxin-like"/>
</dbReference>
<proteinExistence type="inferred from homology"/>
<evidence type="ECO:0000313" key="18">
    <source>
        <dbReference type="Proteomes" id="UP000283269"/>
    </source>
</evidence>
<accession>A0A409WME8</accession>
<evidence type="ECO:0000256" key="7">
    <source>
        <dbReference type="ARBA" id="ARBA00022605"/>
    </source>
</evidence>
<evidence type="ECO:0000256" key="6">
    <source>
        <dbReference type="ARBA" id="ARBA00022485"/>
    </source>
</evidence>
<dbReference type="InterPro" id="IPR045854">
    <property type="entry name" value="NO2/SO3_Rdtase_4Fe4S_sf"/>
</dbReference>
<dbReference type="Pfam" id="PF01077">
    <property type="entry name" value="NIR_SIR"/>
    <property type="match status" value="1"/>
</dbReference>
<dbReference type="HAMAP" id="MF_01540">
    <property type="entry name" value="CysI"/>
    <property type="match status" value="1"/>
</dbReference>
<evidence type="ECO:0000256" key="4">
    <source>
        <dbReference type="ARBA" id="ARBA00010429"/>
    </source>
</evidence>
<dbReference type="InterPro" id="IPR008254">
    <property type="entry name" value="Flavodoxin/NO_synth"/>
</dbReference>
<dbReference type="PRINTS" id="PR00369">
    <property type="entry name" value="FLAVODOXIN"/>
</dbReference>
<dbReference type="Proteomes" id="UP000283269">
    <property type="component" value="Unassembled WGS sequence"/>
</dbReference>
<dbReference type="Gene3D" id="3.40.50.360">
    <property type="match status" value="1"/>
</dbReference>
<evidence type="ECO:0000256" key="10">
    <source>
        <dbReference type="ARBA" id="ARBA00022857"/>
    </source>
</evidence>
<dbReference type="InterPro" id="IPR006066">
    <property type="entry name" value="NO2/SO3_Rdtase_FeS/sirohaem_BS"/>
</dbReference>
<protein>
    <recommendedName>
        <fullName evidence="5">assimilatory sulfite reductase (NADPH)</fullName>
        <ecNumber evidence="5">1.8.1.2</ecNumber>
    </recommendedName>
</protein>
<evidence type="ECO:0000256" key="12">
    <source>
        <dbReference type="ARBA" id="ARBA00023004"/>
    </source>
</evidence>
<dbReference type="SUPFAM" id="SSF56014">
    <property type="entry name" value="Nitrite and sulphite reductase 4Fe-4S domain-like"/>
    <property type="match status" value="2"/>
</dbReference>
<dbReference type="InterPro" id="IPR029039">
    <property type="entry name" value="Flavoprotein-like_sf"/>
</dbReference>
<dbReference type="InterPro" id="IPR036136">
    <property type="entry name" value="Nit/Sulf_reduc_fer-like_dom_sf"/>
</dbReference>
<dbReference type="OrthoDB" id="1688044at2759"/>
<feature type="domain" description="Flavodoxin-like" evidence="16">
    <location>
        <begin position="716"/>
        <end position="868"/>
    </location>
</feature>
<dbReference type="InterPro" id="IPR011786">
    <property type="entry name" value="CysI"/>
</dbReference>
<dbReference type="PROSITE" id="PS50902">
    <property type="entry name" value="FLAVODOXIN_LIKE"/>
    <property type="match status" value="1"/>
</dbReference>
<keyword evidence="14" id="KW-0198">Cysteine biosynthesis</keyword>
<dbReference type="InterPro" id="IPR009014">
    <property type="entry name" value="Transketo_C/PFOR_II"/>
</dbReference>
<dbReference type="InterPro" id="IPR006067">
    <property type="entry name" value="NO2/SO3_Rdtase_4Fe4S_dom"/>
</dbReference>
<dbReference type="InterPro" id="IPR045169">
    <property type="entry name" value="NO2/SO3_Rdtase_4Fe4S_prot"/>
</dbReference>
<dbReference type="GO" id="GO:0020037">
    <property type="term" value="F:heme binding"/>
    <property type="evidence" value="ECO:0007669"/>
    <property type="project" value="InterPro"/>
</dbReference>
<dbReference type="GO" id="GO:0009337">
    <property type="term" value="C:sulfite reductase complex (NADPH)"/>
    <property type="evidence" value="ECO:0007669"/>
    <property type="project" value="InterPro"/>
</dbReference>
<dbReference type="NCBIfam" id="TIGR02041">
    <property type="entry name" value="CysI"/>
    <property type="match status" value="1"/>
</dbReference>
<comment type="cofactor">
    <cofactor evidence="2">
        <name>[4Fe-4S] cluster</name>
        <dbReference type="ChEBI" id="CHEBI:49883"/>
    </cofactor>
</comment>
<dbReference type="PANTHER" id="PTHR11493">
    <property type="entry name" value="SULFITE REDUCTASE [NADPH] SUBUNIT BETA-RELATED"/>
    <property type="match status" value="1"/>
</dbReference>
<keyword evidence="6" id="KW-0004">4Fe-4S</keyword>
<dbReference type="SUPFAM" id="SSF52518">
    <property type="entry name" value="Thiamin diphosphate-binding fold (THDP-binding)"/>
    <property type="match status" value="1"/>
</dbReference>
<keyword evidence="7" id="KW-0028">Amino-acid biosynthesis</keyword>
<dbReference type="FunCoup" id="A0A409WME8">
    <property type="interactions" value="23"/>
</dbReference>
<dbReference type="SUPFAM" id="SSF52218">
    <property type="entry name" value="Flavoproteins"/>
    <property type="match status" value="1"/>
</dbReference>
<dbReference type="STRING" id="93625.A0A409WME8"/>
<dbReference type="InterPro" id="IPR029061">
    <property type="entry name" value="THDP-binding"/>
</dbReference>
<dbReference type="InterPro" id="IPR005117">
    <property type="entry name" value="NiRdtase/SiRdtase_haem-b_fer"/>
</dbReference>
<evidence type="ECO:0000313" key="17">
    <source>
        <dbReference type="EMBL" id="PPQ79662.1"/>
    </source>
</evidence>
<evidence type="ECO:0000256" key="13">
    <source>
        <dbReference type="ARBA" id="ARBA00023014"/>
    </source>
</evidence>
<dbReference type="PRINTS" id="PR00397">
    <property type="entry name" value="SIROHAEM"/>
</dbReference>
<dbReference type="GO" id="GO:0019344">
    <property type="term" value="P:cysteine biosynthetic process"/>
    <property type="evidence" value="ECO:0007669"/>
    <property type="project" value="UniProtKB-KW"/>
</dbReference>
<gene>
    <name evidence="17" type="ORF">CVT25_003236</name>
</gene>
<comment type="catalytic activity">
    <reaction evidence="15">
        <text>hydrogen sulfide + 3 NADP(+) + 3 H2O = sulfite + 3 NADPH + 4 H(+)</text>
        <dbReference type="Rhea" id="RHEA:13801"/>
        <dbReference type="ChEBI" id="CHEBI:15377"/>
        <dbReference type="ChEBI" id="CHEBI:15378"/>
        <dbReference type="ChEBI" id="CHEBI:17359"/>
        <dbReference type="ChEBI" id="CHEBI:29919"/>
        <dbReference type="ChEBI" id="CHEBI:57783"/>
        <dbReference type="ChEBI" id="CHEBI:58349"/>
        <dbReference type="EC" id="1.8.1.2"/>
    </reaction>
</comment>
<evidence type="ECO:0000256" key="2">
    <source>
        <dbReference type="ARBA" id="ARBA00001966"/>
    </source>
</evidence>
<keyword evidence="11" id="KW-0560">Oxidoreductase</keyword>
<keyword evidence="10" id="KW-0521">NADP</keyword>
<dbReference type="PANTHER" id="PTHR11493:SF47">
    <property type="entry name" value="SULFITE REDUCTASE [NADPH] SUBUNIT BETA"/>
    <property type="match status" value="1"/>
</dbReference>
<dbReference type="GO" id="GO:0000103">
    <property type="term" value="P:sulfate assimilation"/>
    <property type="evidence" value="ECO:0007669"/>
    <property type="project" value="TreeGrafter"/>
</dbReference>
<dbReference type="FunFam" id="3.30.413.10:FF:000004">
    <property type="entry name" value="Sulfite reductase [NADPH] hemoprotein beta-component"/>
    <property type="match status" value="1"/>
</dbReference>
<comment type="caution">
    <text evidence="17">The sequence shown here is derived from an EMBL/GenBank/DDBJ whole genome shotgun (WGS) entry which is preliminary data.</text>
</comment>
<dbReference type="SUPFAM" id="SSF55124">
    <property type="entry name" value="Nitrite/Sulfite reductase N-terminal domain-like"/>
    <property type="match status" value="2"/>
</dbReference>
<dbReference type="FunFam" id="3.40.50.360:FF:000016">
    <property type="entry name" value="Sulfite reductase subunit beta"/>
    <property type="match status" value="1"/>
</dbReference>
<dbReference type="SUPFAM" id="SSF52922">
    <property type="entry name" value="TK C-terminal domain-like"/>
    <property type="match status" value="1"/>
</dbReference>
<keyword evidence="8" id="KW-0349">Heme</keyword>
<dbReference type="Gene3D" id="3.40.50.920">
    <property type="match status" value="1"/>
</dbReference>
<dbReference type="Gene3D" id="3.40.50.970">
    <property type="match status" value="2"/>
</dbReference>
<dbReference type="Pfam" id="PF03460">
    <property type="entry name" value="NIR_SIR_ferr"/>
    <property type="match status" value="2"/>
</dbReference>
<evidence type="ECO:0000259" key="16">
    <source>
        <dbReference type="PROSITE" id="PS50902"/>
    </source>
</evidence>
<comment type="cofactor">
    <cofactor evidence="1">
        <name>siroheme</name>
        <dbReference type="ChEBI" id="CHEBI:60052"/>
    </cofactor>
</comment>
<dbReference type="EC" id="1.8.1.2" evidence="5"/>
<dbReference type="Gene3D" id="3.90.480.20">
    <property type="match status" value="1"/>
</dbReference>
<name>A0A409WME8_PSICY</name>
<dbReference type="GO" id="GO:0046872">
    <property type="term" value="F:metal ion binding"/>
    <property type="evidence" value="ECO:0007669"/>
    <property type="project" value="UniProtKB-KW"/>
</dbReference>
<reference evidence="17 18" key="1">
    <citation type="journal article" date="2018" name="Evol. Lett.">
        <title>Horizontal gene cluster transfer increased hallucinogenic mushroom diversity.</title>
        <authorList>
            <person name="Reynolds H.T."/>
            <person name="Vijayakumar V."/>
            <person name="Gluck-Thaler E."/>
            <person name="Korotkin H.B."/>
            <person name="Matheny P.B."/>
            <person name="Slot J.C."/>
        </authorList>
    </citation>
    <scope>NUCLEOTIDE SEQUENCE [LARGE SCALE GENOMIC DNA]</scope>
    <source>
        <strain evidence="17 18">2631</strain>
    </source>
</reference>